<organism evidence="1">
    <name type="scientific">Xenopus laevis</name>
    <name type="common">African clawed frog</name>
    <dbReference type="NCBI Taxonomy" id="8355"/>
    <lineage>
        <taxon>Eukaryota</taxon>
        <taxon>Metazoa</taxon>
        <taxon>Chordata</taxon>
        <taxon>Craniata</taxon>
        <taxon>Vertebrata</taxon>
        <taxon>Euteleostomi</taxon>
        <taxon>Amphibia</taxon>
        <taxon>Batrachia</taxon>
        <taxon>Anura</taxon>
        <taxon>Pipoidea</taxon>
        <taxon>Pipidae</taxon>
        <taxon>Xenopodinae</taxon>
        <taxon>Xenopus</taxon>
        <taxon>Xenopus</taxon>
    </lineage>
</organism>
<sequence length="32" mass="3528">MVNVGQALCHPLQAAEIQMEQSTRDEGDVMPE</sequence>
<gene>
    <name evidence="1" type="ORF">XELAEV_180041242mg</name>
</gene>
<feature type="non-terminal residue" evidence="1">
    <location>
        <position position="32"/>
    </location>
</feature>
<evidence type="ECO:0000313" key="1">
    <source>
        <dbReference type="EMBL" id="OCT57000.1"/>
    </source>
</evidence>
<dbReference type="EMBL" id="KV467239">
    <property type="protein sequence ID" value="OCT57000.1"/>
    <property type="molecule type" value="Genomic_DNA"/>
</dbReference>
<feature type="non-terminal residue" evidence="1">
    <location>
        <position position="1"/>
    </location>
</feature>
<dbReference type="AlphaFoldDB" id="A0A974BRM8"/>
<dbReference type="Proteomes" id="UP000694892">
    <property type="component" value="Unassembled WGS sequence"/>
</dbReference>
<name>A0A974BRM8_XENLA</name>
<proteinExistence type="predicted"/>
<protein>
    <submittedName>
        <fullName evidence="1">Uncharacterized protein</fullName>
    </submittedName>
</protein>
<accession>A0A974BRM8</accession>
<reference evidence="1" key="1">
    <citation type="submission" date="2016-05" db="EMBL/GenBank/DDBJ databases">
        <title>WGS assembly of Xenopus laevis.</title>
        <authorList>
            <person name="Session A."/>
            <person name="Uno Y."/>
            <person name="Kwon T."/>
            <person name="Chapman J."/>
            <person name="Toyoda A."/>
            <person name="Takahashi S."/>
            <person name="Fukui A."/>
            <person name="Hikosaka A."/>
            <person name="Putnam N."/>
            <person name="Stites J."/>
            <person name="Van Heeringen S."/>
            <person name="Quigley I."/>
            <person name="Heinz S."/>
            <person name="Hellsten U."/>
            <person name="Lyons J."/>
            <person name="Suzuki A."/>
            <person name="Kondo M."/>
            <person name="Ogino H."/>
            <person name="Ochi H."/>
            <person name="Bogdanovic O."/>
            <person name="Lister R."/>
            <person name="Georgiou G."/>
            <person name="Paranjpe S."/>
            <person name="Van Kruijsbergen I."/>
            <person name="Mozaffari S."/>
            <person name="Shu S."/>
            <person name="Schmutz J."/>
            <person name="Jenkins J."/>
            <person name="Grimwood J."/>
            <person name="Carlson J."/>
            <person name="Mitros T."/>
            <person name="Simakov O."/>
            <person name="Heald R."/>
            <person name="Miller K."/>
            <person name="Haudenschild C."/>
            <person name="Kuroki Y."/>
            <person name="Tanaka T."/>
            <person name="Michiue T."/>
            <person name="Watanabe M."/>
            <person name="Kinoshita T."/>
            <person name="Ohta Y."/>
            <person name="Mawaribuchi S."/>
            <person name="Suzuki Y."/>
            <person name="Haramoto Y."/>
            <person name="Yamamoto T."/>
            <person name="Takagi C."/>
            <person name="Kitzman J."/>
            <person name="Shendure J."/>
            <person name="Nakayama T."/>
            <person name="Izutsu Y."/>
            <person name="Robert J."/>
            <person name="Dichmann D."/>
            <person name="Flajnik M."/>
            <person name="Houston D."/>
            <person name="Marcotte E."/>
            <person name="Wallingford J."/>
            <person name="Ito Y."/>
            <person name="Asashima M."/>
            <person name="Ueno N."/>
            <person name="Matsuda Y."/>
            <person name="Jan Veenstra G."/>
            <person name="Fujiyama A."/>
            <person name="Harland R."/>
            <person name="Taira M."/>
            <person name="Rokhsar D.S."/>
        </authorList>
    </citation>
    <scope>NUCLEOTIDE SEQUENCE</scope>
    <source>
        <strain evidence="1">J</strain>
        <tissue evidence="1">Blood</tissue>
    </source>
</reference>